<dbReference type="EMBL" id="UZAJ01002222">
    <property type="protein sequence ID" value="VDO36234.1"/>
    <property type="molecule type" value="Genomic_DNA"/>
</dbReference>
<reference evidence="1 2" key="2">
    <citation type="submission" date="2018-11" db="EMBL/GenBank/DDBJ databases">
        <authorList>
            <consortium name="Pathogen Informatics"/>
        </authorList>
    </citation>
    <scope>NUCLEOTIDE SEQUENCE [LARGE SCALE GENOMIC DNA]</scope>
</reference>
<dbReference type="Proteomes" id="UP000267606">
    <property type="component" value="Unassembled WGS sequence"/>
</dbReference>
<dbReference type="AlphaFoldDB" id="A0A183H798"/>
<accession>A0A183H798</accession>
<evidence type="ECO:0000313" key="1">
    <source>
        <dbReference type="EMBL" id="VDO36234.1"/>
    </source>
</evidence>
<protein>
    <submittedName>
        <fullName evidence="3">Transposase</fullName>
    </submittedName>
</protein>
<evidence type="ECO:0000313" key="2">
    <source>
        <dbReference type="Proteomes" id="UP000267606"/>
    </source>
</evidence>
<gene>
    <name evidence="1" type="ORF">OFLC_LOCUS3360</name>
</gene>
<organism evidence="3">
    <name type="scientific">Onchocerca flexuosa</name>
    <dbReference type="NCBI Taxonomy" id="387005"/>
    <lineage>
        <taxon>Eukaryota</taxon>
        <taxon>Metazoa</taxon>
        <taxon>Ecdysozoa</taxon>
        <taxon>Nematoda</taxon>
        <taxon>Chromadorea</taxon>
        <taxon>Rhabditida</taxon>
        <taxon>Spirurina</taxon>
        <taxon>Spiruromorpha</taxon>
        <taxon>Filarioidea</taxon>
        <taxon>Onchocercidae</taxon>
        <taxon>Onchocerca</taxon>
    </lineage>
</organism>
<evidence type="ECO:0000313" key="3">
    <source>
        <dbReference type="WBParaSite" id="OFLC_0000335901-mRNA-1"/>
    </source>
</evidence>
<reference evidence="3" key="1">
    <citation type="submission" date="2016-06" db="UniProtKB">
        <authorList>
            <consortium name="WormBaseParasite"/>
        </authorList>
    </citation>
    <scope>IDENTIFICATION</scope>
</reference>
<proteinExistence type="predicted"/>
<sequence length="48" mass="6074">MRISMMLSYVLRDDYYHRRQICEREEELRILEERFREAGIVSKFDKFD</sequence>
<name>A0A183H798_9BILA</name>
<keyword evidence="2" id="KW-1185">Reference proteome</keyword>
<dbReference type="WBParaSite" id="OFLC_0000335901-mRNA-1">
    <property type="protein sequence ID" value="OFLC_0000335901-mRNA-1"/>
    <property type="gene ID" value="OFLC_0000335901"/>
</dbReference>